<gene>
    <name evidence="3" type="ORF">LTR69_009788</name>
</gene>
<evidence type="ECO:0008006" key="5">
    <source>
        <dbReference type="Google" id="ProtNLM"/>
    </source>
</evidence>
<comment type="caution">
    <text evidence="3">The sequence shown here is derived from an EMBL/GenBank/DDBJ whole genome shotgun (WGS) entry which is preliminary data.</text>
</comment>
<feature type="transmembrane region" description="Helical" evidence="2">
    <location>
        <begin position="120"/>
        <end position="144"/>
    </location>
</feature>
<sequence>MGIEAETTSTSRPASLQQPGSRTESRSSTRKEPIDNASALKTIPSPLLTSSLHSRNSATSAQESAYLTKAKLLWWTRLALVLLITATSTAAIGCAGHVLHDYNGTSFGRHRYLPLWPANIDIRPTLAVLIPAAIIVASSVMYLVFSLIPTPYSRTLMYNVVFTAVSAVGVILCLFAIPFNTLHTDPSTHHSRDSLQSWTCKFADGAAKFNSDALALQLPVFMSGGVPVPAGFKRLCMESKVGLGLMVAVFVLEIASCAVGGAGMMLEKQMHEARKARYANNEKDEDEIPGTSRPFLG</sequence>
<feature type="region of interest" description="Disordered" evidence="1">
    <location>
        <begin position="277"/>
        <end position="297"/>
    </location>
</feature>
<feature type="compositionally biased region" description="Basic and acidic residues" evidence="1">
    <location>
        <begin position="23"/>
        <end position="34"/>
    </location>
</feature>
<accession>A0ABR0IZK6</accession>
<keyword evidence="2" id="KW-0812">Transmembrane</keyword>
<evidence type="ECO:0000256" key="1">
    <source>
        <dbReference type="SAM" id="MobiDB-lite"/>
    </source>
</evidence>
<keyword evidence="4" id="KW-1185">Reference proteome</keyword>
<proteinExistence type="predicted"/>
<feature type="compositionally biased region" description="Polar residues" evidence="1">
    <location>
        <begin position="1"/>
        <end position="20"/>
    </location>
</feature>
<keyword evidence="2" id="KW-1133">Transmembrane helix</keyword>
<dbReference type="Proteomes" id="UP001345691">
    <property type="component" value="Unassembled WGS sequence"/>
</dbReference>
<feature type="transmembrane region" description="Helical" evidence="2">
    <location>
        <begin position="78"/>
        <end position="100"/>
    </location>
</feature>
<reference evidence="3 4" key="1">
    <citation type="submission" date="2023-08" db="EMBL/GenBank/DDBJ databases">
        <title>Black Yeasts Isolated from many extreme environments.</title>
        <authorList>
            <person name="Coleine C."/>
            <person name="Stajich J.E."/>
            <person name="Selbmann L."/>
        </authorList>
    </citation>
    <scope>NUCLEOTIDE SEQUENCE [LARGE SCALE GENOMIC DNA]</scope>
    <source>
        <strain evidence="3 4">CCFEE 6328</strain>
    </source>
</reference>
<evidence type="ECO:0000256" key="2">
    <source>
        <dbReference type="SAM" id="Phobius"/>
    </source>
</evidence>
<feature type="region of interest" description="Disordered" evidence="1">
    <location>
        <begin position="1"/>
        <end position="36"/>
    </location>
</feature>
<dbReference type="EMBL" id="JAVRRF010000029">
    <property type="protein sequence ID" value="KAK5052450.1"/>
    <property type="molecule type" value="Genomic_DNA"/>
</dbReference>
<keyword evidence="2" id="KW-0472">Membrane</keyword>
<evidence type="ECO:0000313" key="3">
    <source>
        <dbReference type="EMBL" id="KAK5052450.1"/>
    </source>
</evidence>
<evidence type="ECO:0000313" key="4">
    <source>
        <dbReference type="Proteomes" id="UP001345691"/>
    </source>
</evidence>
<name>A0ABR0IZK6_9EURO</name>
<feature type="transmembrane region" description="Helical" evidence="2">
    <location>
        <begin position="243"/>
        <end position="266"/>
    </location>
</feature>
<protein>
    <recommendedName>
        <fullName evidence="5">MARVEL domain-containing protein</fullName>
    </recommendedName>
</protein>
<organism evidence="3 4">
    <name type="scientific">Exophiala sideris</name>
    <dbReference type="NCBI Taxonomy" id="1016849"/>
    <lineage>
        <taxon>Eukaryota</taxon>
        <taxon>Fungi</taxon>
        <taxon>Dikarya</taxon>
        <taxon>Ascomycota</taxon>
        <taxon>Pezizomycotina</taxon>
        <taxon>Eurotiomycetes</taxon>
        <taxon>Chaetothyriomycetidae</taxon>
        <taxon>Chaetothyriales</taxon>
        <taxon>Herpotrichiellaceae</taxon>
        <taxon>Exophiala</taxon>
    </lineage>
</organism>
<feature type="transmembrane region" description="Helical" evidence="2">
    <location>
        <begin position="156"/>
        <end position="177"/>
    </location>
</feature>